<dbReference type="InterPro" id="IPR001849">
    <property type="entry name" value="PH_domain"/>
</dbReference>
<dbReference type="GO" id="GO:0005096">
    <property type="term" value="F:GTPase activator activity"/>
    <property type="evidence" value="ECO:0000318"/>
    <property type="project" value="GO_Central"/>
</dbReference>
<feature type="compositionally biased region" description="Basic and acidic residues" evidence="10">
    <location>
        <begin position="746"/>
        <end position="761"/>
    </location>
</feature>
<dbReference type="InterPro" id="IPR038508">
    <property type="entry name" value="ArfGAP_dom_sf"/>
</dbReference>
<feature type="compositionally biased region" description="Polar residues" evidence="10">
    <location>
        <begin position="1653"/>
        <end position="1679"/>
    </location>
</feature>
<feature type="compositionally biased region" description="Polar residues" evidence="10">
    <location>
        <begin position="1492"/>
        <end position="1505"/>
    </location>
</feature>
<evidence type="ECO:0000256" key="2">
    <source>
        <dbReference type="ARBA" id="ARBA00022468"/>
    </source>
</evidence>
<feature type="region of interest" description="Disordered" evidence="10">
    <location>
        <begin position="1011"/>
        <end position="1038"/>
    </location>
</feature>
<keyword evidence="3" id="KW-0479">Metal-binding</keyword>
<keyword evidence="5 9" id="KW-0863">Zinc-finger</keyword>
<evidence type="ECO:0000256" key="5">
    <source>
        <dbReference type="ARBA" id="ARBA00022771"/>
    </source>
</evidence>
<dbReference type="CDD" id="cd08836">
    <property type="entry name" value="ArfGap_AGAP"/>
    <property type="match status" value="1"/>
</dbReference>
<reference evidence="15" key="3">
    <citation type="submission" date="2025-04" db="UniProtKB">
        <authorList>
            <consortium name="RefSeq"/>
        </authorList>
    </citation>
    <scope>IDENTIFICATION</scope>
    <source>
        <strain evidence="15">Nigerian</strain>
        <tissue evidence="15">Liver and blood</tissue>
    </source>
</reference>
<dbReference type="FunFam" id="2.30.29.30:FF:000459">
    <property type="entry name" value="Arf-GAP with GTPase, ANK repeat and PH domain-containing protein 2"/>
    <property type="match status" value="1"/>
</dbReference>
<name>A0A6I8Q4S2_XENTR</name>
<dbReference type="InterPro" id="IPR001164">
    <property type="entry name" value="ArfGAP_dom"/>
</dbReference>
<feature type="compositionally biased region" description="Polar residues" evidence="10">
    <location>
        <begin position="520"/>
        <end position="571"/>
    </location>
</feature>
<feature type="region of interest" description="Disordered" evidence="10">
    <location>
        <begin position="72"/>
        <end position="388"/>
    </location>
</feature>
<evidence type="ECO:0000313" key="16">
    <source>
        <dbReference type="Xenbase" id="XB-GENE-1011294"/>
    </source>
</evidence>
<evidence type="ECO:0000256" key="10">
    <source>
        <dbReference type="SAM" id="MobiDB-lite"/>
    </source>
</evidence>
<keyword evidence="4" id="KW-0547">Nucleotide-binding</keyword>
<feature type="compositionally biased region" description="Basic and acidic residues" evidence="10">
    <location>
        <begin position="1134"/>
        <end position="1146"/>
    </location>
</feature>
<comment type="similarity">
    <text evidence="1">Belongs to the centaurin gamma-like family.</text>
</comment>
<evidence type="ECO:0000259" key="12">
    <source>
        <dbReference type="PROSITE" id="PS50115"/>
    </source>
</evidence>
<feature type="repeat" description="ANK" evidence="8">
    <location>
        <begin position="1947"/>
        <end position="1979"/>
    </location>
</feature>
<evidence type="ECO:0000256" key="3">
    <source>
        <dbReference type="ARBA" id="ARBA00022723"/>
    </source>
</evidence>
<feature type="compositionally biased region" description="Basic and acidic residues" evidence="10">
    <location>
        <begin position="620"/>
        <end position="635"/>
    </location>
</feature>
<evidence type="ECO:0000313" key="13">
    <source>
        <dbReference type="Ensembl" id="ENSXETP00000064563"/>
    </source>
</evidence>
<dbReference type="SMART" id="SM00175">
    <property type="entry name" value="RAB"/>
    <property type="match status" value="1"/>
</dbReference>
<dbReference type="Xenbase" id="XB-GENE-1011294">
    <property type="gene designation" value="agap2"/>
</dbReference>
<evidence type="ECO:0000256" key="1">
    <source>
        <dbReference type="ARBA" id="ARBA00005430"/>
    </source>
</evidence>
<dbReference type="FunFam" id="1.25.40.20:FF:000298">
    <property type="entry name" value="ArfGAP with GTPase domain, ankyrin repeat and PH domain 2"/>
    <property type="match status" value="1"/>
</dbReference>
<dbReference type="SMART" id="SM00173">
    <property type="entry name" value="RAS"/>
    <property type="match status" value="1"/>
</dbReference>
<dbReference type="PANTHER" id="PTHR45819">
    <property type="entry name" value="CENTAURIN-GAMMA-1A"/>
    <property type="match status" value="1"/>
</dbReference>
<dbReference type="GO" id="GO:0005634">
    <property type="term" value="C:nucleus"/>
    <property type="evidence" value="ECO:0000318"/>
    <property type="project" value="GO_Central"/>
</dbReference>
<dbReference type="FunFam" id="2.30.29.30:FF:000211">
    <property type="entry name" value="Arf-GAP with GTPase, ANK repeat and PH domain-containing protein 2"/>
    <property type="match status" value="1"/>
</dbReference>
<dbReference type="PROSITE" id="PS51419">
    <property type="entry name" value="RAB"/>
    <property type="match status" value="1"/>
</dbReference>
<reference evidence="13" key="2">
    <citation type="submission" date="2020-05" db="UniProtKB">
        <authorList>
            <consortium name="Ensembl"/>
        </authorList>
    </citation>
    <scope>IDENTIFICATION</scope>
</reference>
<dbReference type="GO" id="GO:0043524">
    <property type="term" value="P:negative regulation of neuron apoptotic process"/>
    <property type="evidence" value="ECO:0000318"/>
    <property type="project" value="GO_Central"/>
</dbReference>
<accession>A0A6I8Q4S2</accession>
<feature type="domain" description="Arf-GAP" evidence="12">
    <location>
        <begin position="1788"/>
        <end position="1908"/>
    </location>
</feature>
<dbReference type="CTD" id="116986"/>
<dbReference type="CDD" id="cd04103">
    <property type="entry name" value="Centaurin_gamma"/>
    <property type="match status" value="1"/>
</dbReference>
<keyword evidence="7 8" id="KW-0040">ANK repeat</keyword>
<dbReference type="OMA" id="TESCLHI"/>
<protein>
    <submittedName>
        <fullName evidence="15">Arf-GAP with GTPase, ANK repeat and PH domain-containing protein 2 isoform X1</fullName>
    </submittedName>
    <submittedName>
        <fullName evidence="13">ArfGAP with GTPase domain, ankyrin repeat and PH domain 2</fullName>
    </submittedName>
</protein>
<evidence type="ECO:0000256" key="9">
    <source>
        <dbReference type="PROSITE-ProRule" id="PRU00288"/>
    </source>
</evidence>
<dbReference type="PROSITE" id="PS50088">
    <property type="entry name" value="ANK_REPEAT"/>
    <property type="match status" value="1"/>
</dbReference>
<dbReference type="SUPFAM" id="SSF52540">
    <property type="entry name" value="P-loop containing nucleoside triphosphate hydrolases"/>
    <property type="match status" value="1"/>
</dbReference>
<dbReference type="Pfam" id="PF12796">
    <property type="entry name" value="Ank_2"/>
    <property type="match status" value="1"/>
</dbReference>
<gene>
    <name evidence="13 15 16" type="primary">agap2</name>
</gene>
<dbReference type="GO" id="GO:0003924">
    <property type="term" value="F:GTPase activity"/>
    <property type="evidence" value="ECO:0000318"/>
    <property type="project" value="GO_Central"/>
</dbReference>
<feature type="compositionally biased region" description="Acidic residues" evidence="10">
    <location>
        <begin position="972"/>
        <end position="981"/>
    </location>
</feature>
<feature type="region of interest" description="Disordered" evidence="10">
    <location>
        <begin position="1624"/>
        <end position="1711"/>
    </location>
</feature>
<dbReference type="FunFam" id="1.10.220.150:FF:000001">
    <property type="entry name" value="Arf-GAP with GTPase, ANK repeat and PH domain-containing protein 1"/>
    <property type="match status" value="1"/>
</dbReference>
<reference evidence="13" key="1">
    <citation type="journal article" date="2010" name="Science">
        <title>The genome of the Western clawed frog Xenopus tropicalis.</title>
        <authorList>
            <person name="Hellsten U."/>
            <person name="Harland R.M."/>
            <person name="Gilchrist M.J."/>
            <person name="Hendrix D."/>
            <person name="Jurka J."/>
            <person name="Kapitonov V."/>
            <person name="Ovcharenko I."/>
            <person name="Putnam N.H."/>
            <person name="Shu S."/>
            <person name="Taher L."/>
            <person name="Blitz I.L."/>
            <person name="Blumberg B."/>
            <person name="Dichmann D.S."/>
            <person name="Dubchak I."/>
            <person name="Amaya E."/>
            <person name="Detter J.C."/>
            <person name="Fletcher R."/>
            <person name="Gerhard D.S."/>
            <person name="Goodstein D."/>
            <person name="Graves T."/>
            <person name="Grigoriev I.V."/>
            <person name="Grimwood J."/>
            <person name="Kawashima T."/>
            <person name="Lindquist E."/>
            <person name="Lucas S.M."/>
            <person name="Mead P.E."/>
            <person name="Mitros T."/>
            <person name="Ogino H."/>
            <person name="Ohta Y."/>
            <person name="Poliakov A.V."/>
            <person name="Pollet N."/>
            <person name="Robert J."/>
            <person name="Salamov A."/>
            <person name="Sater A.K."/>
            <person name="Schmutz J."/>
            <person name="Terry A."/>
            <person name="Vize P.D."/>
            <person name="Warren W.C."/>
            <person name="Wells D."/>
            <person name="Wills A."/>
            <person name="Wilson R.K."/>
            <person name="Zimmerman L.B."/>
            <person name="Zorn A.M."/>
            <person name="Grainger R."/>
            <person name="Grammer T."/>
            <person name="Khokha M.K."/>
            <person name="Richardson P.M."/>
            <person name="Rokhsar D.S."/>
        </authorList>
    </citation>
    <scope>NUCLEOTIDE SEQUENCE [LARGE SCALE GENOMIC DNA]</scope>
    <source>
        <strain evidence="13">Nigerian</strain>
    </source>
</reference>
<feature type="compositionally biased region" description="Polar residues" evidence="10">
    <location>
        <begin position="637"/>
        <end position="658"/>
    </location>
</feature>
<sequence>MSRGATLQRRTTYHISLTLVKLEAVGEEKKGETREVYRRHDTPSLGSTPGLAHCLSLDREFPDAWVWGGPDAASRVRDQPSPGAGSAAAGDGSAAGTKVRGKVIRSQTQAPVPSKPTFPGHGQTATPGTAVPRPVPKGAAVPTSGPKGSGTSGSAKGTSSPAACAIDSRARTAATEEPGSKGTFRSAAPVPASKEASPSSGTPAPGPKPSNVASTARTAPQSTSSRPPSHAAPPPPHKHNGTSDPAALALTPSHPPLAPTAKDSGTSSPASLASIPKDSSAPDMASLAPNLTYNNTPSPSASIPLDSCAPCPSGPNLSAKESVSPAPTPSAPGQAGPVSKAKDTDMSGLAAPGKDTGRPGATCSPMTPAASAPKMKEKDAPRPTATASKVKEICTAEMTPVTEAASVSFVPAAKGSYTSATAALVPTSKGTGLSSSEGSVPTSKSYGTSIPATPVPPPLPMGNVTLISDPSAPTPKGNSQFVPAAPTTTPKCAGQSFPAAPTPKGRGQSISAAPAPTPKVSGTSISAAPTSTLKGSSSICTATTIPKASGISSLGTSVPTSKESNTLNSAAPSKDSGKSSPADPSTILQDKDVLHSADQVPTAAPSDKSSPDVPTPTAEDSNKKSSEPQLAEDKVITATSNSGPVKDTGTSSTATTVPAGQREFTFGTARVIRGSLIRRPALDTDVSRDLVSSPTVPVQGARITEGVNAEAPAIEARVSSRSFKAVRIPAGSTETGTASRANRASVKVEKPSKASEPEDKPCPVMTSVPRVTAPPISAARTAAALFSASRSGAPHNARPSEAKITAIRTAARGARAVSSGACTEDLAGRRTPNTGLGERAQTGDAGTYPGAKASVMGPKTATGTSPVKVAKIAPRPMSSCADPIIITGLRTKASTAVKAPLSGTGTYPGAKSSLSGSFTSLGSKALTDSSGIVAPSAEEKFSPGLVSPHVVRTPVPSAFSLPIRPEDILPGGEEEFTPDNEDPAKSKRQERLFLRQDAMWISTSVTSDYFLQSSPGRPGSGGSSPGGHRQELSPKFFSGPRCSFSSPGSPLLTAPCQPGTPYREAPINVSLTVSQEHAGGSSESCLLIERSASSGVSSVGVPEAGELGKGHPALLTPGKEKGGRILKLKASKSQVEKPTEQRDKLQSQKSFTNRLSWPENEGGKSRSKSSTKSSPRVETPKLSGMAGKNLLSPASCDPKGFRKGKSKTVDNSDLDPTAEDFKKSREGSSPTGDKARATAARDRKMLKFISGIFAKNTASVASSVSPSSLSPGDERDILHKCVMNSQEWTLSRTVPEIRVGVLGSTKSAKSALVHRFVTGSYQPLEAPESAQFKKEISVEGQSYLLLIREEAGAPDAKFANWVDAVIFVFSLENEASFQDIFQYYALLANYRNVADLAMALVGTQDKISANNKRVVEDVRARALCNDIKRCVYYETCATYGLNVDRVFNEVAQKMVAIKRQQQLLSCKSLPSSPSHSSGSIAISVQASNGGTTSDYSSSLPSTPNISHRELRSEVSIGVSTPVSLHRGTKRRTSIFTNRRGSDLEKRSFDSRADGAGGGRALPIKQSFLMKRSGNSLNKEWKKKYVTLTSNGVLLYHPSINDYLHSTHGKEMDLLRTTVKVPGKRPPIAMSACGPSNSINGLLKDVGSSPGGDTASNKAQSTKSKSTGDVISSPTSNKDPPSSPMSDKKKNRRKKNMTPSKTEGSAGQADAKRKMWKLKTFGSLRNIYKTEENFEFIIVSSTGQTWHFETSSFEERDSWVQAIESQILASLQCCESSKNKARMDSQSEAVAIQAIRNAKGNSFCVDCGAPNPTWASLNLGALICIECSGIHRNLGTHLSRVRSLDLDDWPLELTLVLTSIGNEMANSIWEMTTHGRTKPAPDSSREERESWIRAKYEQRLFLAPLKSPGVPLVKQLFKAVHEKNLGNVLLLLAHSNKEQINGITGDRDRRTALHVACELGEVVTTQLLVWYGIDVKSRDSNGHTAVFYAKKSNSQECVDILLQHGCPNESTSALSTPSLRRKSSSASIVRTDSRTALV</sequence>
<dbReference type="InterPro" id="IPR051282">
    <property type="entry name" value="Arf-GAP_GTPase_ANK_PH"/>
</dbReference>
<keyword evidence="2" id="KW-0343">GTPase activation</keyword>
<dbReference type="PROSITE" id="PS50297">
    <property type="entry name" value="ANK_REP_REGION"/>
    <property type="match status" value="1"/>
</dbReference>
<dbReference type="InterPro" id="IPR036770">
    <property type="entry name" value="Ankyrin_rpt-contain_sf"/>
</dbReference>
<evidence type="ECO:0000256" key="8">
    <source>
        <dbReference type="PROSITE-ProRule" id="PRU00023"/>
    </source>
</evidence>
<feature type="compositionally biased region" description="Polar residues" evidence="10">
    <location>
        <begin position="289"/>
        <end position="301"/>
    </location>
</feature>
<dbReference type="Ensembl" id="ENSXETT00000083402">
    <property type="protein sequence ID" value="ENSXETP00000064563"/>
    <property type="gene ID" value="ENSXETG00000009661"/>
</dbReference>
<keyword evidence="6" id="KW-0862">Zinc</keyword>
<feature type="region of interest" description="Disordered" evidence="10">
    <location>
        <begin position="729"/>
        <end position="767"/>
    </location>
</feature>
<dbReference type="Pfam" id="PF00071">
    <property type="entry name" value="Ras"/>
    <property type="match status" value="1"/>
</dbReference>
<evidence type="ECO:0000313" key="14">
    <source>
        <dbReference type="Proteomes" id="UP000008143"/>
    </source>
</evidence>
<keyword evidence="14" id="KW-1185">Reference proteome</keyword>
<dbReference type="GeneID" id="100496997"/>
<dbReference type="InterPro" id="IPR037278">
    <property type="entry name" value="ARFGAP/RecO"/>
</dbReference>
<feature type="compositionally biased region" description="Polar residues" evidence="10">
    <location>
        <begin position="211"/>
        <end position="223"/>
    </location>
</feature>
<dbReference type="PROSITE" id="PS51421">
    <property type="entry name" value="RAS"/>
    <property type="match status" value="1"/>
</dbReference>
<dbReference type="GO" id="GO:0005525">
    <property type="term" value="F:GTP binding"/>
    <property type="evidence" value="ECO:0007669"/>
    <property type="project" value="InterPro"/>
</dbReference>
<dbReference type="GO" id="GO:0005737">
    <property type="term" value="C:cytoplasm"/>
    <property type="evidence" value="ECO:0000318"/>
    <property type="project" value="GO_Central"/>
</dbReference>
<evidence type="ECO:0000313" key="15">
    <source>
        <dbReference type="RefSeq" id="XP_002933734.3"/>
    </source>
</evidence>
<feature type="domain" description="PH" evidence="11">
    <location>
        <begin position="1561"/>
        <end position="1767"/>
    </location>
</feature>
<dbReference type="Proteomes" id="UP000008143">
    <property type="component" value="Chromosome 2"/>
</dbReference>
<feature type="region of interest" description="Disordered" evidence="10">
    <location>
        <begin position="423"/>
        <end position="661"/>
    </location>
</feature>
<evidence type="ECO:0000256" key="6">
    <source>
        <dbReference type="ARBA" id="ARBA00022833"/>
    </source>
</evidence>
<feature type="region of interest" description="Disordered" evidence="10">
    <location>
        <begin position="1096"/>
        <end position="1239"/>
    </location>
</feature>
<dbReference type="Bgee" id="ENSXETG00000009661">
    <property type="expression patterns" value="Expressed in brain and 3 other cell types or tissues"/>
</dbReference>
<dbReference type="SMART" id="SM00233">
    <property type="entry name" value="PH"/>
    <property type="match status" value="1"/>
</dbReference>
<feature type="compositionally biased region" description="Low complexity" evidence="10">
    <location>
        <begin position="152"/>
        <end position="163"/>
    </location>
</feature>
<dbReference type="PANTHER" id="PTHR45819:SF3">
    <property type="entry name" value="ARF-GAP WITH GTPASE, ANK REPEAT AND PH DOMAIN-CONTAINING PROTEIN 2"/>
    <property type="match status" value="1"/>
</dbReference>
<organism evidence="13">
    <name type="scientific">Xenopus tropicalis</name>
    <name type="common">Western clawed frog</name>
    <name type="synonym">Silurana tropicalis</name>
    <dbReference type="NCBI Taxonomy" id="8364"/>
    <lineage>
        <taxon>Eukaryota</taxon>
        <taxon>Metazoa</taxon>
        <taxon>Chordata</taxon>
        <taxon>Craniata</taxon>
        <taxon>Vertebrata</taxon>
        <taxon>Euteleostomi</taxon>
        <taxon>Amphibia</taxon>
        <taxon>Batrachia</taxon>
        <taxon>Anura</taxon>
        <taxon>Pipoidea</taxon>
        <taxon>Pipidae</taxon>
        <taxon>Xenopodinae</taxon>
        <taxon>Xenopus</taxon>
        <taxon>Silurana</taxon>
    </lineage>
</organism>
<dbReference type="Gene3D" id="1.10.220.150">
    <property type="entry name" value="Arf GTPase activating protein"/>
    <property type="match status" value="1"/>
</dbReference>
<feature type="region of interest" description="Disordered" evidence="10">
    <location>
        <begin position="821"/>
        <end position="864"/>
    </location>
</feature>
<dbReference type="InterPro" id="IPR011993">
    <property type="entry name" value="PH-like_dom_sf"/>
</dbReference>
<dbReference type="Gene3D" id="3.40.50.300">
    <property type="entry name" value="P-loop containing nucleotide triphosphate hydrolases"/>
    <property type="match status" value="1"/>
</dbReference>
<dbReference type="GeneTree" id="ENSGT00940000158956"/>
<feature type="compositionally biased region" description="Polar residues" evidence="10">
    <location>
        <begin position="476"/>
        <end position="490"/>
    </location>
</feature>
<feature type="compositionally biased region" description="Low complexity" evidence="10">
    <location>
        <begin position="83"/>
        <end position="96"/>
    </location>
</feature>
<dbReference type="OrthoDB" id="6136903at2759"/>
<dbReference type="SMART" id="SM00105">
    <property type="entry name" value="ArfGap"/>
    <property type="match status" value="1"/>
</dbReference>
<dbReference type="RefSeq" id="XP_002933734.3">
    <property type="nucleotide sequence ID" value="XM_002933688.5"/>
</dbReference>
<dbReference type="SMART" id="SM00248">
    <property type="entry name" value="ANK"/>
    <property type="match status" value="2"/>
</dbReference>
<feature type="compositionally biased region" description="Polar residues" evidence="10">
    <location>
        <begin position="428"/>
        <end position="451"/>
    </location>
</feature>
<dbReference type="SUPFAM" id="SSF57863">
    <property type="entry name" value="ArfGap/RecO-like zinc finger"/>
    <property type="match status" value="1"/>
</dbReference>
<evidence type="ECO:0000256" key="4">
    <source>
        <dbReference type="ARBA" id="ARBA00022741"/>
    </source>
</evidence>
<dbReference type="Gene3D" id="1.25.40.20">
    <property type="entry name" value="Ankyrin repeat-containing domain"/>
    <property type="match status" value="1"/>
</dbReference>
<evidence type="ECO:0000256" key="7">
    <source>
        <dbReference type="ARBA" id="ARBA00023043"/>
    </source>
</evidence>
<dbReference type="GO" id="GO:0008270">
    <property type="term" value="F:zinc ion binding"/>
    <property type="evidence" value="ECO:0007669"/>
    <property type="project" value="UniProtKB-KW"/>
</dbReference>
<dbReference type="Gene3D" id="2.30.29.30">
    <property type="entry name" value="Pleckstrin-homology domain (PH domain)/Phosphotyrosine-binding domain (PTB)"/>
    <property type="match status" value="1"/>
</dbReference>
<proteinExistence type="inferred from homology"/>
<dbReference type="InterPro" id="IPR027417">
    <property type="entry name" value="P-loop_NTPase"/>
</dbReference>
<dbReference type="SUPFAM" id="SSF48403">
    <property type="entry name" value="Ankyrin repeat"/>
    <property type="match status" value="1"/>
</dbReference>
<feature type="region of interest" description="Disordered" evidence="10">
    <location>
        <begin position="1492"/>
        <end position="1512"/>
    </location>
</feature>
<dbReference type="GO" id="GO:0016020">
    <property type="term" value="C:membrane"/>
    <property type="evidence" value="ECO:0000318"/>
    <property type="project" value="GO_Central"/>
</dbReference>
<dbReference type="FunFam" id="3.40.50.300:FF:000545">
    <property type="entry name" value="arf-GAP with GTPase, ANK repeat and PH domain-containing protein 2"/>
    <property type="match status" value="1"/>
</dbReference>
<dbReference type="AGR" id="Xenbase:XB-GENE-1011294"/>
<feature type="compositionally biased region" description="Polar residues" evidence="10">
    <location>
        <begin position="578"/>
        <end position="588"/>
    </location>
</feature>
<feature type="region of interest" description="Disordered" evidence="10">
    <location>
        <begin position="962"/>
        <end position="987"/>
    </location>
</feature>
<dbReference type="SUPFAM" id="SSF50729">
    <property type="entry name" value="PH domain-like"/>
    <property type="match status" value="1"/>
</dbReference>
<dbReference type="InterPro" id="IPR001806">
    <property type="entry name" value="Small_GTPase"/>
</dbReference>
<dbReference type="CDD" id="cd01250">
    <property type="entry name" value="PH_AGAP"/>
    <property type="match status" value="1"/>
</dbReference>
<dbReference type="Pfam" id="PF01412">
    <property type="entry name" value="ArfGap"/>
    <property type="match status" value="1"/>
</dbReference>
<evidence type="ECO:0000259" key="11">
    <source>
        <dbReference type="PROSITE" id="PS50003"/>
    </source>
</evidence>
<dbReference type="KEGG" id="xtr:100496997"/>
<dbReference type="PROSITE" id="PS50115">
    <property type="entry name" value="ARFGAP"/>
    <property type="match status" value="1"/>
</dbReference>
<feature type="compositionally biased region" description="Low complexity" evidence="10">
    <location>
        <begin position="1096"/>
        <end position="1105"/>
    </location>
</feature>
<dbReference type="PRINTS" id="PR00405">
    <property type="entry name" value="REVINTRACTNG"/>
</dbReference>
<feature type="compositionally biased region" description="Polar residues" evidence="10">
    <location>
        <begin position="732"/>
        <end position="742"/>
    </location>
</feature>
<dbReference type="InterPro" id="IPR002110">
    <property type="entry name" value="Ankyrin_rpt"/>
</dbReference>
<dbReference type="PROSITE" id="PS50003">
    <property type="entry name" value="PH_DOMAIN"/>
    <property type="match status" value="1"/>
</dbReference>